<evidence type="ECO:0000313" key="18">
    <source>
        <dbReference type="WBParaSite" id="ALUE_0001357701-mRNA-1"/>
    </source>
</evidence>
<keyword evidence="17" id="KW-1185">Reference proteome</keyword>
<dbReference type="AlphaFoldDB" id="A0A9J2PUE5"/>
<dbReference type="SUPFAM" id="SSF55811">
    <property type="entry name" value="Nudix"/>
    <property type="match status" value="1"/>
</dbReference>
<comment type="pathway">
    <text evidence="4">Isoprenoid biosynthesis; dimethylallyl diphosphate biosynthesis; dimethylallyl diphosphate from isopentenyl diphosphate: step 1/1.</text>
</comment>
<dbReference type="CDD" id="cd02885">
    <property type="entry name" value="NUDIX_IPP_Isomerase"/>
    <property type="match status" value="1"/>
</dbReference>
<dbReference type="PANTHER" id="PTHR10885">
    <property type="entry name" value="ISOPENTENYL-DIPHOSPHATE DELTA-ISOMERASE"/>
    <property type="match status" value="1"/>
</dbReference>
<evidence type="ECO:0000256" key="9">
    <source>
        <dbReference type="ARBA" id="ARBA00022824"/>
    </source>
</evidence>
<evidence type="ECO:0000256" key="2">
    <source>
        <dbReference type="ARBA" id="ARBA00003951"/>
    </source>
</evidence>
<dbReference type="NCBIfam" id="TIGR02150">
    <property type="entry name" value="IPP_isom_1"/>
    <property type="match status" value="1"/>
</dbReference>
<comment type="catalytic activity">
    <reaction evidence="1">
        <text>isopentenyl diphosphate = dimethylallyl diphosphate</text>
        <dbReference type="Rhea" id="RHEA:23284"/>
        <dbReference type="ChEBI" id="CHEBI:57623"/>
        <dbReference type="ChEBI" id="CHEBI:128769"/>
        <dbReference type="EC" id="5.3.3.2"/>
    </reaction>
</comment>
<evidence type="ECO:0000259" key="16">
    <source>
        <dbReference type="PROSITE" id="PS51462"/>
    </source>
</evidence>
<dbReference type="EC" id="5.3.3.2" evidence="7"/>
<keyword evidence="12 15" id="KW-0472">Membrane</keyword>
<evidence type="ECO:0000256" key="12">
    <source>
        <dbReference type="ARBA" id="ARBA00023136"/>
    </source>
</evidence>
<dbReference type="InterPro" id="IPR015797">
    <property type="entry name" value="NUDIX_hydrolase-like_dom_sf"/>
</dbReference>
<name>A0A9J2PUE5_ASCLU</name>
<dbReference type="PROSITE" id="PS51462">
    <property type="entry name" value="NUDIX"/>
    <property type="match status" value="1"/>
</dbReference>
<keyword evidence="9" id="KW-0256">Endoplasmic reticulum</keyword>
<evidence type="ECO:0000256" key="4">
    <source>
        <dbReference type="ARBA" id="ARBA00004826"/>
    </source>
</evidence>
<evidence type="ECO:0000313" key="17">
    <source>
        <dbReference type="Proteomes" id="UP000036681"/>
    </source>
</evidence>
<comment type="similarity">
    <text evidence="6">Belongs to the SPCS3 family.</text>
</comment>
<evidence type="ECO:0000256" key="6">
    <source>
        <dbReference type="ARBA" id="ARBA00009289"/>
    </source>
</evidence>
<evidence type="ECO:0000256" key="3">
    <source>
        <dbReference type="ARBA" id="ARBA00004648"/>
    </source>
</evidence>
<dbReference type="InterPro" id="IPR000086">
    <property type="entry name" value="NUDIX_hydrolase_dom"/>
</dbReference>
<accession>A0A9J2PUE5</accession>
<evidence type="ECO:0000256" key="1">
    <source>
        <dbReference type="ARBA" id="ARBA00000374"/>
    </source>
</evidence>
<evidence type="ECO:0000256" key="10">
    <source>
        <dbReference type="ARBA" id="ARBA00022968"/>
    </source>
</evidence>
<evidence type="ECO:0000256" key="13">
    <source>
        <dbReference type="ARBA" id="ARBA00023229"/>
    </source>
</evidence>
<sequence>MWRHEVPARATCTAQWKRAEELAINSAQAKYLDELCIAVDMNDQPIRSISKRDCHRAETMALHRAFSVFLFTNSGSLILQKRSASKITFPSVWTNSCCSHPLWNNWEMTVGDNWLGVCRAAQRKLRHELGIPQLPIEDMNLMGRFIYKSMSDQKWGENELDYAIVVTNFDAAKLKPNSEEVEETMVVDREQLKDMVAGFPGLTMHTIWSRANAVFAFMLSALSAMTFCVFLSSVFLPNSAPVVLSARNVRVKSMVDYASNGARSDVAMAELSIDVDVTPIFNWNVKQLFLYLAAEYSTPSNPVNQVKCSTPLNPVVLWDKIVMRGDWSTIHEEHTTPKYFFMDDGTNLLDHPNVTLVLRWNVIPNAGYLALAQGEGQHIVKFPSTYYTGRF</sequence>
<evidence type="ECO:0000256" key="8">
    <source>
        <dbReference type="ARBA" id="ARBA00022692"/>
    </source>
</evidence>
<dbReference type="GO" id="GO:0004452">
    <property type="term" value="F:isopentenyl-diphosphate delta-isomerase activity"/>
    <property type="evidence" value="ECO:0007669"/>
    <property type="project" value="UniProtKB-EC"/>
</dbReference>
<evidence type="ECO:0000256" key="7">
    <source>
        <dbReference type="ARBA" id="ARBA00012057"/>
    </source>
</evidence>
<evidence type="ECO:0000256" key="15">
    <source>
        <dbReference type="SAM" id="Phobius"/>
    </source>
</evidence>
<keyword evidence="8 15" id="KW-0812">Transmembrane</keyword>
<dbReference type="InterPro" id="IPR011876">
    <property type="entry name" value="IsopentenylPP_isomerase_typ1"/>
</dbReference>
<dbReference type="Pfam" id="PF00293">
    <property type="entry name" value="NUDIX"/>
    <property type="match status" value="1"/>
</dbReference>
<reference evidence="18" key="1">
    <citation type="submission" date="2023-03" db="UniProtKB">
        <authorList>
            <consortium name="WormBaseParasite"/>
        </authorList>
    </citation>
    <scope>IDENTIFICATION</scope>
</reference>
<comment type="subcellular location">
    <subcellularLocation>
        <location evidence="3">Endoplasmic reticulum membrane</location>
        <topology evidence="3">Single-pass type II membrane protein</topology>
    </subcellularLocation>
</comment>
<dbReference type="Proteomes" id="UP000036681">
    <property type="component" value="Unplaced"/>
</dbReference>
<feature type="domain" description="Nudix hydrolase" evidence="16">
    <location>
        <begin position="61"/>
        <end position="216"/>
    </location>
</feature>
<dbReference type="WBParaSite" id="ALUE_0001357701-mRNA-1">
    <property type="protein sequence ID" value="ALUE_0001357701-mRNA-1"/>
    <property type="gene ID" value="ALUE_0001357701"/>
</dbReference>
<keyword evidence="14" id="KW-0413">Isomerase</keyword>
<comment type="function">
    <text evidence="2">Catalyzes the 1,3-allylic rearrangement of the homoallylic substrate isopentenyl (IPP) to its highly electrophilic allylic isomer, dimethylallyl diphosphate (DMAPP).</text>
</comment>
<evidence type="ECO:0000256" key="14">
    <source>
        <dbReference type="ARBA" id="ARBA00023235"/>
    </source>
</evidence>
<proteinExistence type="inferred from homology"/>
<evidence type="ECO:0000256" key="11">
    <source>
        <dbReference type="ARBA" id="ARBA00022989"/>
    </source>
</evidence>
<dbReference type="GO" id="GO:0009240">
    <property type="term" value="P:isopentenyl diphosphate biosynthetic process"/>
    <property type="evidence" value="ECO:0007669"/>
    <property type="project" value="TreeGrafter"/>
</dbReference>
<keyword evidence="13" id="KW-0414">Isoprene biosynthesis</keyword>
<keyword evidence="10" id="KW-0735">Signal-anchor</keyword>
<comment type="similarity">
    <text evidence="5">Belongs to the IPP isomerase type 1 family.</text>
</comment>
<dbReference type="GO" id="GO:0005787">
    <property type="term" value="C:signal peptidase complex"/>
    <property type="evidence" value="ECO:0007669"/>
    <property type="project" value="InterPro"/>
</dbReference>
<dbReference type="InterPro" id="IPR007653">
    <property type="entry name" value="SPC3"/>
</dbReference>
<dbReference type="GO" id="GO:0006465">
    <property type="term" value="P:signal peptide processing"/>
    <property type="evidence" value="ECO:0007669"/>
    <property type="project" value="InterPro"/>
</dbReference>
<dbReference type="PANTHER" id="PTHR10885:SF0">
    <property type="entry name" value="ISOPENTENYL-DIPHOSPHATE DELTA-ISOMERASE"/>
    <property type="match status" value="1"/>
</dbReference>
<organism evidence="17 18">
    <name type="scientific">Ascaris lumbricoides</name>
    <name type="common">Giant roundworm</name>
    <dbReference type="NCBI Taxonomy" id="6252"/>
    <lineage>
        <taxon>Eukaryota</taxon>
        <taxon>Metazoa</taxon>
        <taxon>Ecdysozoa</taxon>
        <taxon>Nematoda</taxon>
        <taxon>Chromadorea</taxon>
        <taxon>Rhabditida</taxon>
        <taxon>Spirurina</taxon>
        <taxon>Ascaridomorpha</taxon>
        <taxon>Ascaridoidea</taxon>
        <taxon>Ascarididae</taxon>
        <taxon>Ascaris</taxon>
    </lineage>
</organism>
<feature type="transmembrane region" description="Helical" evidence="15">
    <location>
        <begin position="214"/>
        <end position="236"/>
    </location>
</feature>
<keyword evidence="11 15" id="KW-1133">Transmembrane helix</keyword>
<dbReference type="Gene3D" id="3.90.79.10">
    <property type="entry name" value="Nucleoside Triphosphate Pyrophosphohydrolase"/>
    <property type="match status" value="1"/>
</dbReference>
<protein>
    <recommendedName>
        <fullName evidence="7">isopentenyl-diphosphate Delta-isomerase</fullName>
        <ecNumber evidence="7">5.3.3.2</ecNumber>
    </recommendedName>
</protein>
<evidence type="ECO:0000256" key="5">
    <source>
        <dbReference type="ARBA" id="ARBA00007579"/>
    </source>
</evidence>
<dbReference type="Pfam" id="PF04573">
    <property type="entry name" value="SPC22"/>
    <property type="match status" value="1"/>
</dbReference>